<dbReference type="InterPro" id="IPR023393">
    <property type="entry name" value="START-like_dom_sf"/>
</dbReference>
<evidence type="ECO:0000313" key="4">
    <source>
        <dbReference type="EMBL" id="KAK3246472.1"/>
    </source>
</evidence>
<dbReference type="SUPFAM" id="SSF55961">
    <property type="entry name" value="Bet v1-like"/>
    <property type="match status" value="1"/>
</dbReference>
<comment type="caution">
    <text evidence="4">The sequence shown here is derived from an EMBL/GenBank/DDBJ whole genome shotgun (WGS) entry which is preliminary data.</text>
</comment>
<evidence type="ECO:0000313" key="5">
    <source>
        <dbReference type="Proteomes" id="UP001190700"/>
    </source>
</evidence>
<dbReference type="InterPro" id="IPR036871">
    <property type="entry name" value="PX_dom_sf"/>
</dbReference>
<dbReference type="InterPro" id="IPR051213">
    <property type="entry name" value="START_lipid_transfer"/>
</dbReference>
<name>A0AAE0F036_9CHLO</name>
<protein>
    <recommendedName>
        <fullName evidence="6">START domain-containing protein</fullName>
    </recommendedName>
</protein>
<sequence>MSEPKFFVTIGEPQTSEGTIRAQTEYLIEVTTDLAEYEFHGQQIGPTIRSEGEPSDDSEEFQTSSTTIPDRLIRVRKTYNHFEKLYARLKKEKIPGADQIPPLPASKMFGTNDPKTIQKRVHGFQVFFDFISFNDELRTCAAVVEFLYACPMPDYEATKADIQEKAKQVYAMPASAWTLRQEKDGAKVMVAEMPGSSFLMVRTEVFLPLPLEDIMPLYKNNDLWKEWSPEVMFREIETLAEDNGNSVINVSYKIPVVDNRDTCFFSTEFPGLPDNPDKSGCMYIAAQSVQHPECPKRRGFVRANLMLSSTVFEAAEGGVNYTSFVHTDPCGKIPSGVVNQTLGSATKQLTDMRDIMIKKVKG</sequence>
<feature type="domain" description="START" evidence="3">
    <location>
        <begin position="177"/>
        <end position="342"/>
    </location>
</feature>
<dbReference type="PROSITE" id="PS50195">
    <property type="entry name" value="PX"/>
    <property type="match status" value="1"/>
</dbReference>
<dbReference type="GO" id="GO:0005768">
    <property type="term" value="C:endosome"/>
    <property type="evidence" value="ECO:0007669"/>
    <property type="project" value="UniProtKB-ARBA"/>
</dbReference>
<proteinExistence type="predicted"/>
<organism evidence="4 5">
    <name type="scientific">Cymbomonas tetramitiformis</name>
    <dbReference type="NCBI Taxonomy" id="36881"/>
    <lineage>
        <taxon>Eukaryota</taxon>
        <taxon>Viridiplantae</taxon>
        <taxon>Chlorophyta</taxon>
        <taxon>Pyramimonadophyceae</taxon>
        <taxon>Pyramimonadales</taxon>
        <taxon>Pyramimonadaceae</taxon>
        <taxon>Cymbomonas</taxon>
    </lineage>
</organism>
<dbReference type="Gene3D" id="3.30.1520.10">
    <property type="entry name" value="Phox-like domain"/>
    <property type="match status" value="1"/>
</dbReference>
<reference evidence="4 5" key="1">
    <citation type="journal article" date="2015" name="Genome Biol. Evol.">
        <title>Comparative Genomics of a Bacterivorous Green Alga Reveals Evolutionary Causalities and Consequences of Phago-Mixotrophic Mode of Nutrition.</title>
        <authorList>
            <person name="Burns J.A."/>
            <person name="Paasch A."/>
            <person name="Narechania A."/>
            <person name="Kim E."/>
        </authorList>
    </citation>
    <scope>NUCLEOTIDE SEQUENCE [LARGE SCALE GENOMIC DNA]</scope>
    <source>
        <strain evidence="4 5">PLY_AMNH</strain>
    </source>
</reference>
<dbReference type="EMBL" id="LGRX02029772">
    <property type="protein sequence ID" value="KAK3246472.1"/>
    <property type="molecule type" value="Genomic_DNA"/>
</dbReference>
<dbReference type="CDD" id="cd06093">
    <property type="entry name" value="PX_domain"/>
    <property type="match status" value="1"/>
</dbReference>
<evidence type="ECO:0000259" key="3">
    <source>
        <dbReference type="PROSITE" id="PS50848"/>
    </source>
</evidence>
<feature type="region of interest" description="Disordered" evidence="1">
    <location>
        <begin position="45"/>
        <end position="67"/>
    </location>
</feature>
<dbReference type="SUPFAM" id="SSF64268">
    <property type="entry name" value="PX domain"/>
    <property type="match status" value="1"/>
</dbReference>
<dbReference type="PANTHER" id="PTHR19308:SF39">
    <property type="entry name" value="PHOSPHATIDYLCHOLINE TRANSFER PROTEIN"/>
    <property type="match status" value="1"/>
</dbReference>
<dbReference type="Pfam" id="PF01852">
    <property type="entry name" value="START"/>
    <property type="match status" value="1"/>
</dbReference>
<dbReference type="PROSITE" id="PS50848">
    <property type="entry name" value="START"/>
    <property type="match status" value="1"/>
</dbReference>
<dbReference type="InterPro" id="IPR002913">
    <property type="entry name" value="START_lipid-bd_dom"/>
</dbReference>
<evidence type="ECO:0008006" key="6">
    <source>
        <dbReference type="Google" id="ProtNLM"/>
    </source>
</evidence>
<gene>
    <name evidence="4" type="ORF">CYMTET_43990</name>
</gene>
<keyword evidence="5" id="KW-1185">Reference proteome</keyword>
<accession>A0AAE0F036</accession>
<feature type="domain" description="PX" evidence="2">
    <location>
        <begin position="4"/>
        <end position="154"/>
    </location>
</feature>
<dbReference type="InterPro" id="IPR001683">
    <property type="entry name" value="PX_dom"/>
</dbReference>
<dbReference type="Proteomes" id="UP001190700">
    <property type="component" value="Unassembled WGS sequence"/>
</dbReference>
<dbReference type="AlphaFoldDB" id="A0AAE0F036"/>
<evidence type="ECO:0000259" key="2">
    <source>
        <dbReference type="PROSITE" id="PS50195"/>
    </source>
</evidence>
<dbReference type="PANTHER" id="PTHR19308">
    <property type="entry name" value="PHOSPHATIDYLCHOLINE TRANSFER PROTEIN"/>
    <property type="match status" value="1"/>
</dbReference>
<dbReference type="Gene3D" id="3.30.530.20">
    <property type="match status" value="1"/>
</dbReference>
<dbReference type="CDD" id="cd00177">
    <property type="entry name" value="START"/>
    <property type="match status" value="1"/>
</dbReference>
<dbReference type="GO" id="GO:0035091">
    <property type="term" value="F:phosphatidylinositol binding"/>
    <property type="evidence" value="ECO:0007669"/>
    <property type="project" value="InterPro"/>
</dbReference>
<evidence type="ECO:0000256" key="1">
    <source>
        <dbReference type="SAM" id="MobiDB-lite"/>
    </source>
</evidence>
<dbReference type="Pfam" id="PF00787">
    <property type="entry name" value="PX"/>
    <property type="match status" value="1"/>
</dbReference>